<sequence length="114" mass="11947">MLPDTSAITRTAFRTLNQVVRPVLATGLGNPLPVGAGAVVVETTGRKSGLPRQVPLVAVRLGDKVAVSTVRGDSHWFANLEANDDAKIQLGGRFRDAKACTTRGPLNVAVLSTT</sequence>
<name>A0A4R7HUE0_9ACTN</name>
<dbReference type="InterPro" id="IPR004378">
    <property type="entry name" value="F420H2_quin_Rdtase"/>
</dbReference>
<organism evidence="1 2">
    <name type="scientific">Ilumatobacter fluminis</name>
    <dbReference type="NCBI Taxonomy" id="467091"/>
    <lineage>
        <taxon>Bacteria</taxon>
        <taxon>Bacillati</taxon>
        <taxon>Actinomycetota</taxon>
        <taxon>Acidimicrobiia</taxon>
        <taxon>Acidimicrobiales</taxon>
        <taxon>Ilumatobacteraceae</taxon>
        <taxon>Ilumatobacter</taxon>
    </lineage>
</organism>
<dbReference type="InterPro" id="IPR012349">
    <property type="entry name" value="Split_barrel_FMN-bd"/>
</dbReference>
<reference evidence="1 2" key="1">
    <citation type="submission" date="2019-03" db="EMBL/GenBank/DDBJ databases">
        <title>Sequencing the genomes of 1000 actinobacteria strains.</title>
        <authorList>
            <person name="Klenk H.-P."/>
        </authorList>
    </citation>
    <scope>NUCLEOTIDE SEQUENCE [LARGE SCALE GENOMIC DNA]</scope>
    <source>
        <strain evidence="1 2">DSM 18936</strain>
    </source>
</reference>
<gene>
    <name evidence="1" type="ORF">BDK89_0106</name>
</gene>
<dbReference type="AlphaFoldDB" id="A0A4R7HUE0"/>
<keyword evidence="2" id="KW-1185">Reference proteome</keyword>
<dbReference type="Pfam" id="PF04075">
    <property type="entry name" value="F420H2_quin_red"/>
    <property type="match status" value="1"/>
</dbReference>
<evidence type="ECO:0000313" key="2">
    <source>
        <dbReference type="Proteomes" id="UP000294558"/>
    </source>
</evidence>
<accession>A0A4R7HUE0</accession>
<proteinExistence type="predicted"/>
<dbReference type="GO" id="GO:0016491">
    <property type="term" value="F:oxidoreductase activity"/>
    <property type="evidence" value="ECO:0007669"/>
    <property type="project" value="InterPro"/>
</dbReference>
<dbReference type="Proteomes" id="UP000294558">
    <property type="component" value="Unassembled WGS sequence"/>
</dbReference>
<protein>
    <submittedName>
        <fullName evidence="1">Deazaflavin-dependent oxidoreductase (Nitroreductase family)</fullName>
    </submittedName>
</protein>
<dbReference type="RefSeq" id="WP_166657278.1">
    <property type="nucleotide sequence ID" value="NZ_SOAU01000001.1"/>
</dbReference>
<dbReference type="EMBL" id="SOAU01000001">
    <property type="protein sequence ID" value="TDT14551.1"/>
    <property type="molecule type" value="Genomic_DNA"/>
</dbReference>
<evidence type="ECO:0000313" key="1">
    <source>
        <dbReference type="EMBL" id="TDT14551.1"/>
    </source>
</evidence>
<comment type="caution">
    <text evidence="1">The sequence shown here is derived from an EMBL/GenBank/DDBJ whole genome shotgun (WGS) entry which is preliminary data.</text>
</comment>
<dbReference type="NCBIfam" id="TIGR00026">
    <property type="entry name" value="hi_GC_TIGR00026"/>
    <property type="match status" value="1"/>
</dbReference>
<dbReference type="Gene3D" id="2.30.110.10">
    <property type="entry name" value="Electron Transport, Fmn-binding Protein, Chain A"/>
    <property type="match status" value="1"/>
</dbReference>